<protein>
    <submittedName>
        <fullName evidence="1">Uncharacterized protein</fullName>
    </submittedName>
</protein>
<sequence>MVIVKKKKLPDAAFWKESWRKDGVLSWNRDGSVCIGLSTIIENSLLKNMKKFKGKKVCRNALVRLVLL</sequence>
<reference evidence="1" key="1">
    <citation type="submission" date="2020-07" db="EMBL/GenBank/DDBJ databases">
        <title>Multicomponent nature underlies the extraordinary mechanical properties of spider dragline silk.</title>
        <authorList>
            <person name="Kono N."/>
            <person name="Nakamura H."/>
            <person name="Mori M."/>
            <person name="Yoshida Y."/>
            <person name="Ohtoshi R."/>
            <person name="Malay A.D."/>
            <person name="Moran D.A.P."/>
            <person name="Tomita M."/>
            <person name="Numata K."/>
            <person name="Arakawa K."/>
        </authorList>
    </citation>
    <scope>NUCLEOTIDE SEQUENCE</scope>
</reference>
<evidence type="ECO:0000313" key="1">
    <source>
        <dbReference type="EMBL" id="GFQ65864.1"/>
    </source>
</evidence>
<gene>
    <name evidence="1" type="ORF">TNCT_431471</name>
</gene>
<evidence type="ECO:0000313" key="2">
    <source>
        <dbReference type="Proteomes" id="UP000887116"/>
    </source>
</evidence>
<organism evidence="1 2">
    <name type="scientific">Trichonephila clavata</name>
    <name type="common">Joro spider</name>
    <name type="synonym">Nephila clavata</name>
    <dbReference type="NCBI Taxonomy" id="2740835"/>
    <lineage>
        <taxon>Eukaryota</taxon>
        <taxon>Metazoa</taxon>
        <taxon>Ecdysozoa</taxon>
        <taxon>Arthropoda</taxon>
        <taxon>Chelicerata</taxon>
        <taxon>Arachnida</taxon>
        <taxon>Araneae</taxon>
        <taxon>Araneomorphae</taxon>
        <taxon>Entelegynae</taxon>
        <taxon>Araneoidea</taxon>
        <taxon>Nephilidae</taxon>
        <taxon>Trichonephila</taxon>
    </lineage>
</organism>
<name>A0A8X6F0C5_TRICU</name>
<comment type="caution">
    <text evidence="1">The sequence shown here is derived from an EMBL/GenBank/DDBJ whole genome shotgun (WGS) entry which is preliminary data.</text>
</comment>
<dbReference type="EMBL" id="BMAO01030121">
    <property type="protein sequence ID" value="GFQ65864.1"/>
    <property type="molecule type" value="Genomic_DNA"/>
</dbReference>
<dbReference type="Proteomes" id="UP000887116">
    <property type="component" value="Unassembled WGS sequence"/>
</dbReference>
<proteinExistence type="predicted"/>
<dbReference type="AlphaFoldDB" id="A0A8X6F0C5"/>
<accession>A0A8X6F0C5</accession>
<keyword evidence="2" id="KW-1185">Reference proteome</keyword>